<accession>A0ABU6XBM8</accession>
<reference evidence="3 4" key="1">
    <citation type="journal article" date="2023" name="Plants (Basel)">
        <title>Bridging the Gap: Combining Genomics and Transcriptomics Approaches to Understand Stylosanthes scabra, an Orphan Legume from the Brazilian Caatinga.</title>
        <authorList>
            <person name="Ferreira-Neto J.R.C."/>
            <person name="da Silva M.D."/>
            <person name="Binneck E."/>
            <person name="de Melo N.F."/>
            <person name="da Silva R.H."/>
            <person name="de Melo A.L.T.M."/>
            <person name="Pandolfi V."/>
            <person name="Bustamante F.O."/>
            <person name="Brasileiro-Vidal A.C."/>
            <person name="Benko-Iseppon A.M."/>
        </authorList>
    </citation>
    <scope>NUCLEOTIDE SEQUENCE [LARGE SCALE GENOMIC DNA]</scope>
    <source>
        <tissue evidence="3">Leaves</tissue>
    </source>
</reference>
<evidence type="ECO:0000313" key="3">
    <source>
        <dbReference type="EMBL" id="MED6195201.1"/>
    </source>
</evidence>
<dbReference type="Proteomes" id="UP001341840">
    <property type="component" value="Unassembled WGS sequence"/>
</dbReference>
<organism evidence="3 4">
    <name type="scientific">Stylosanthes scabra</name>
    <dbReference type="NCBI Taxonomy" id="79078"/>
    <lineage>
        <taxon>Eukaryota</taxon>
        <taxon>Viridiplantae</taxon>
        <taxon>Streptophyta</taxon>
        <taxon>Embryophyta</taxon>
        <taxon>Tracheophyta</taxon>
        <taxon>Spermatophyta</taxon>
        <taxon>Magnoliopsida</taxon>
        <taxon>eudicotyledons</taxon>
        <taxon>Gunneridae</taxon>
        <taxon>Pentapetalae</taxon>
        <taxon>rosids</taxon>
        <taxon>fabids</taxon>
        <taxon>Fabales</taxon>
        <taxon>Fabaceae</taxon>
        <taxon>Papilionoideae</taxon>
        <taxon>50 kb inversion clade</taxon>
        <taxon>dalbergioids sensu lato</taxon>
        <taxon>Dalbergieae</taxon>
        <taxon>Pterocarpus clade</taxon>
        <taxon>Stylosanthes</taxon>
    </lineage>
</organism>
<proteinExistence type="predicted"/>
<sequence>MEVPSLLMKLGYQKNGIAAMWFKSPTESIEDGLKMLRTDKDALELAKIGLRDEMVELYVVHKSGFCRRSCTIEEIEVEDVVGLCKGGVGRAGLEEGSNGKAQKLMMGKSGIKATEIPIGDTSDGPVESSESRSDDDSQDEDFEPTSDGSYNEEPWSDTKSEDSAHDIVFDDSDDEGNVGGGLFDVEVKGLDEEENVLPEHHGQATSTVNKGKDVVVAGFRDEDDGYDSEELPDLPSSDEEGDVPLKKYLLHKDLKNMSEYKWEVCTLYLSRDQFKDCVISVAVHSGRGLSFKKCDDRRVKVTKIGIIHAKWLSKAFIRRIAEDPNVKLATLVKKTHTKWNVDLTLSKAARVKHKCYLKEKEASNSKFRFGIN</sequence>
<evidence type="ECO:0000313" key="4">
    <source>
        <dbReference type="Proteomes" id="UP001341840"/>
    </source>
</evidence>
<keyword evidence="4" id="KW-1185">Reference proteome</keyword>
<evidence type="ECO:0000256" key="1">
    <source>
        <dbReference type="SAM" id="MobiDB-lite"/>
    </source>
</evidence>
<dbReference type="InterPro" id="IPR058594">
    <property type="entry name" value="PB1-like_dom_pln"/>
</dbReference>
<protein>
    <recommendedName>
        <fullName evidence="2">PB1-like domain-containing protein</fullName>
    </recommendedName>
</protein>
<feature type="region of interest" description="Disordered" evidence="1">
    <location>
        <begin position="109"/>
        <end position="161"/>
    </location>
</feature>
<name>A0ABU6XBM8_9FABA</name>
<feature type="domain" description="PB1-like" evidence="2">
    <location>
        <begin position="3"/>
        <end position="61"/>
    </location>
</feature>
<comment type="caution">
    <text evidence="3">The sequence shown here is derived from an EMBL/GenBank/DDBJ whole genome shotgun (WGS) entry which is preliminary data.</text>
</comment>
<dbReference type="Pfam" id="PF26130">
    <property type="entry name" value="PB1-like"/>
    <property type="match status" value="1"/>
</dbReference>
<evidence type="ECO:0000259" key="2">
    <source>
        <dbReference type="Pfam" id="PF26130"/>
    </source>
</evidence>
<dbReference type="EMBL" id="JASCZI010211621">
    <property type="protein sequence ID" value="MED6195201.1"/>
    <property type="molecule type" value="Genomic_DNA"/>
</dbReference>
<gene>
    <name evidence="3" type="ORF">PIB30_035811</name>
</gene>